<dbReference type="Proteomes" id="UP001341840">
    <property type="component" value="Unassembled WGS sequence"/>
</dbReference>
<feature type="region of interest" description="Disordered" evidence="1">
    <location>
        <begin position="58"/>
        <end position="92"/>
    </location>
</feature>
<evidence type="ECO:0000256" key="1">
    <source>
        <dbReference type="SAM" id="MobiDB-lite"/>
    </source>
</evidence>
<proteinExistence type="predicted"/>
<sequence length="288" mass="31609">MGMPICLWCKDNFERIASSWGKVIQFDDRAELSKSYMFVKEFGSEIYSVQEHPDLEGSTTKFVSSEEVTSSSAVKETPMEIGKSSERKMKGGYGKPEMGKTCLWQWSTMHQIRVGLRTDESVCFDKLDPICSLPFPPGFESGPILARTHQDDARVKDRASIPEGERGIVVVKECLRPINVDVEAPTAGWLTENDTKNDAGIEGSGSRITILPSVAPLAEDGVVGLCDDSGNSANLGSLSEESLYRINDTFVDGSRHSDYGNVKAIEECSGRDSIEDDSSAEFWAAKEV</sequence>
<keyword evidence="3" id="KW-1185">Reference proteome</keyword>
<name>A0ABU6RT62_9FABA</name>
<feature type="compositionally biased region" description="Low complexity" evidence="1">
    <location>
        <begin position="58"/>
        <end position="76"/>
    </location>
</feature>
<accession>A0ABU6RT62</accession>
<organism evidence="2 3">
    <name type="scientific">Stylosanthes scabra</name>
    <dbReference type="NCBI Taxonomy" id="79078"/>
    <lineage>
        <taxon>Eukaryota</taxon>
        <taxon>Viridiplantae</taxon>
        <taxon>Streptophyta</taxon>
        <taxon>Embryophyta</taxon>
        <taxon>Tracheophyta</taxon>
        <taxon>Spermatophyta</taxon>
        <taxon>Magnoliopsida</taxon>
        <taxon>eudicotyledons</taxon>
        <taxon>Gunneridae</taxon>
        <taxon>Pentapetalae</taxon>
        <taxon>rosids</taxon>
        <taxon>fabids</taxon>
        <taxon>Fabales</taxon>
        <taxon>Fabaceae</taxon>
        <taxon>Papilionoideae</taxon>
        <taxon>50 kb inversion clade</taxon>
        <taxon>dalbergioids sensu lato</taxon>
        <taxon>Dalbergieae</taxon>
        <taxon>Pterocarpus clade</taxon>
        <taxon>Stylosanthes</taxon>
    </lineage>
</organism>
<evidence type="ECO:0000313" key="2">
    <source>
        <dbReference type="EMBL" id="MED6127170.1"/>
    </source>
</evidence>
<comment type="caution">
    <text evidence="2">The sequence shown here is derived from an EMBL/GenBank/DDBJ whole genome shotgun (WGS) entry which is preliminary data.</text>
</comment>
<reference evidence="2 3" key="1">
    <citation type="journal article" date="2023" name="Plants (Basel)">
        <title>Bridging the Gap: Combining Genomics and Transcriptomics Approaches to Understand Stylosanthes scabra, an Orphan Legume from the Brazilian Caatinga.</title>
        <authorList>
            <person name="Ferreira-Neto J.R.C."/>
            <person name="da Silva M.D."/>
            <person name="Binneck E."/>
            <person name="de Melo N.F."/>
            <person name="da Silva R.H."/>
            <person name="de Melo A.L.T.M."/>
            <person name="Pandolfi V."/>
            <person name="Bustamante F.O."/>
            <person name="Brasileiro-Vidal A.C."/>
            <person name="Benko-Iseppon A.M."/>
        </authorList>
    </citation>
    <scope>NUCLEOTIDE SEQUENCE [LARGE SCALE GENOMIC DNA]</scope>
    <source>
        <tissue evidence="2">Leaves</tissue>
    </source>
</reference>
<dbReference type="EMBL" id="JASCZI010031639">
    <property type="protein sequence ID" value="MED6127170.1"/>
    <property type="molecule type" value="Genomic_DNA"/>
</dbReference>
<evidence type="ECO:0000313" key="3">
    <source>
        <dbReference type="Proteomes" id="UP001341840"/>
    </source>
</evidence>
<protein>
    <submittedName>
        <fullName evidence="2">Uncharacterized protein</fullName>
    </submittedName>
</protein>
<gene>
    <name evidence="2" type="ORF">PIB30_085544</name>
</gene>